<dbReference type="AlphaFoldDB" id="A0A1I8HA42"/>
<dbReference type="InterPro" id="IPR005225">
    <property type="entry name" value="Small_GTP-bd"/>
</dbReference>
<dbReference type="PROSITE" id="PS51419">
    <property type="entry name" value="RAB"/>
    <property type="match status" value="1"/>
</dbReference>
<dbReference type="InterPro" id="IPR001806">
    <property type="entry name" value="Small_GTPase"/>
</dbReference>
<dbReference type="SUPFAM" id="SSF52540">
    <property type="entry name" value="P-loop containing nucleoside triphosphate hydrolases"/>
    <property type="match status" value="1"/>
</dbReference>
<dbReference type="Proteomes" id="UP000095280">
    <property type="component" value="Unplaced"/>
</dbReference>
<dbReference type="WBParaSite" id="maker-uti_cns_0005147-snap-gene-0.8-mRNA-1">
    <property type="protein sequence ID" value="maker-uti_cns_0005147-snap-gene-0.8-mRNA-1"/>
    <property type="gene ID" value="maker-uti_cns_0005147-snap-gene-0.8"/>
</dbReference>
<dbReference type="InterPro" id="IPR027417">
    <property type="entry name" value="P-loop_NTPase"/>
</dbReference>
<keyword evidence="1" id="KW-0547">Nucleotide-binding</keyword>
<evidence type="ECO:0000313" key="3">
    <source>
        <dbReference type="Proteomes" id="UP000095280"/>
    </source>
</evidence>
<organism evidence="3 4">
    <name type="scientific">Macrostomum lignano</name>
    <dbReference type="NCBI Taxonomy" id="282301"/>
    <lineage>
        <taxon>Eukaryota</taxon>
        <taxon>Metazoa</taxon>
        <taxon>Spiralia</taxon>
        <taxon>Lophotrochozoa</taxon>
        <taxon>Platyhelminthes</taxon>
        <taxon>Rhabditophora</taxon>
        <taxon>Macrostomorpha</taxon>
        <taxon>Macrostomida</taxon>
        <taxon>Macrostomidae</taxon>
        <taxon>Macrostomum</taxon>
    </lineage>
</organism>
<evidence type="ECO:0000313" key="4">
    <source>
        <dbReference type="WBParaSite" id="maker-uti_cns_0005147-snap-gene-0.8-mRNA-1"/>
    </source>
</evidence>
<name>A0A1I8HA42_9PLAT</name>
<accession>A0A1I8HA42</accession>
<dbReference type="PRINTS" id="PR00449">
    <property type="entry name" value="RASTRNSFRMNG"/>
</dbReference>
<protein>
    <submittedName>
        <fullName evidence="4">Ras-related protein Rab</fullName>
    </submittedName>
</protein>
<keyword evidence="2" id="KW-0342">GTP-binding</keyword>
<dbReference type="Pfam" id="PF00071">
    <property type="entry name" value="Ras"/>
    <property type="match status" value="1"/>
</dbReference>
<dbReference type="PANTHER" id="PTHR47977">
    <property type="entry name" value="RAS-RELATED PROTEIN RAB"/>
    <property type="match status" value="1"/>
</dbReference>
<sequence length="206" mass="22703">MSKQLQTPIPDFSTCLAWVKLVSAGFPGSGKTSLIKHFCDSRFSAGYQPTVGADYGFKVFRVDGIDLRVNMWDLSGYPEYLEVRNELYSGCDGVLLTIDLTEAKSVANIDAWMREIAQCCLGSPGQQQQQQSSMPDIVLLANKADLKDKRQVTPADAAKAAAKHKLHLYETSAATGEGVDKAFRDLLQRIVQRNRAAWAARGVKME</sequence>
<dbReference type="SMART" id="SM00175">
    <property type="entry name" value="RAB"/>
    <property type="match status" value="1"/>
</dbReference>
<dbReference type="SMART" id="SM00173">
    <property type="entry name" value="RAS"/>
    <property type="match status" value="1"/>
</dbReference>
<dbReference type="Gene3D" id="3.40.50.300">
    <property type="entry name" value="P-loop containing nucleotide triphosphate hydrolases"/>
    <property type="match status" value="1"/>
</dbReference>
<evidence type="ECO:0000256" key="1">
    <source>
        <dbReference type="ARBA" id="ARBA00022741"/>
    </source>
</evidence>
<evidence type="ECO:0000256" key="2">
    <source>
        <dbReference type="ARBA" id="ARBA00023134"/>
    </source>
</evidence>
<dbReference type="InterPro" id="IPR050227">
    <property type="entry name" value="Rab"/>
</dbReference>
<proteinExistence type="predicted"/>
<dbReference type="GO" id="GO:0005525">
    <property type="term" value="F:GTP binding"/>
    <property type="evidence" value="ECO:0007669"/>
    <property type="project" value="UniProtKB-KW"/>
</dbReference>
<reference evidence="4" key="1">
    <citation type="submission" date="2016-11" db="UniProtKB">
        <authorList>
            <consortium name="WormBaseParasite"/>
        </authorList>
    </citation>
    <scope>IDENTIFICATION</scope>
</reference>
<dbReference type="SMART" id="SM00174">
    <property type="entry name" value="RHO"/>
    <property type="match status" value="1"/>
</dbReference>
<dbReference type="GO" id="GO:0003924">
    <property type="term" value="F:GTPase activity"/>
    <property type="evidence" value="ECO:0007669"/>
    <property type="project" value="InterPro"/>
</dbReference>
<dbReference type="PROSITE" id="PS51421">
    <property type="entry name" value="RAS"/>
    <property type="match status" value="1"/>
</dbReference>
<keyword evidence="3" id="KW-1185">Reference proteome</keyword>
<dbReference type="NCBIfam" id="TIGR00231">
    <property type="entry name" value="small_GTP"/>
    <property type="match status" value="1"/>
</dbReference>